<accession>A0A218ZA77</accession>
<keyword evidence="2" id="KW-1185">Reference proteome</keyword>
<organism evidence="1 2">
    <name type="scientific">Diplocarpon coronariae</name>
    <dbReference type="NCBI Taxonomy" id="2795749"/>
    <lineage>
        <taxon>Eukaryota</taxon>
        <taxon>Fungi</taxon>
        <taxon>Dikarya</taxon>
        <taxon>Ascomycota</taxon>
        <taxon>Pezizomycotina</taxon>
        <taxon>Leotiomycetes</taxon>
        <taxon>Helotiales</taxon>
        <taxon>Drepanopezizaceae</taxon>
        <taxon>Diplocarpon</taxon>
    </lineage>
</organism>
<dbReference type="AlphaFoldDB" id="A0A218ZA77"/>
<protein>
    <submittedName>
        <fullName evidence="1">Uncharacterized protein</fullName>
    </submittedName>
</protein>
<dbReference type="STRING" id="503106.A0A218ZA77"/>
<comment type="caution">
    <text evidence="1">The sequence shown here is derived from an EMBL/GenBank/DDBJ whole genome shotgun (WGS) entry which is preliminary data.</text>
</comment>
<dbReference type="InParanoid" id="A0A218ZA77"/>
<proteinExistence type="predicted"/>
<evidence type="ECO:0000313" key="1">
    <source>
        <dbReference type="EMBL" id="OWP04185.1"/>
    </source>
</evidence>
<name>A0A218ZA77_9HELO</name>
<gene>
    <name evidence="1" type="ORF">B2J93_4947</name>
</gene>
<dbReference type="OrthoDB" id="3564818at2759"/>
<dbReference type="Proteomes" id="UP000242519">
    <property type="component" value="Unassembled WGS sequence"/>
</dbReference>
<dbReference type="EMBL" id="MZNU01000131">
    <property type="protein sequence ID" value="OWP04185.1"/>
    <property type="molecule type" value="Genomic_DNA"/>
</dbReference>
<reference evidence="1 2" key="1">
    <citation type="submission" date="2017-04" db="EMBL/GenBank/DDBJ databases">
        <title>Draft genome sequence of Marssonina coronaria NL1: causal agent of apple blotch.</title>
        <authorList>
            <person name="Cheng Q."/>
        </authorList>
    </citation>
    <scope>NUCLEOTIDE SEQUENCE [LARGE SCALE GENOMIC DNA]</scope>
    <source>
        <strain evidence="1 2">NL1</strain>
    </source>
</reference>
<sequence>MDQFKERTSAEALGSGKSKIIAALLDPALFEDFTLGIYSTLGAPYALSNTTLLDNCAATHLVNREELLVPGSLKIAHPQDCVEAGSSSLPIRGRGIRLMKGVLADGGDLELRNVALVDGFNVNIISEPLLKKAGVWYMGLDATLRRGTADNNVVVKQLERRSNVTVIWVLKLRKVIISRNVEFDESKFYSKEHEKVAGHPLPIIKEIVQMIEEEEEEA</sequence>
<evidence type="ECO:0000313" key="2">
    <source>
        <dbReference type="Proteomes" id="UP000242519"/>
    </source>
</evidence>